<dbReference type="CDD" id="cd09917">
    <property type="entry name" value="F-box_SF"/>
    <property type="match status" value="1"/>
</dbReference>
<dbReference type="GO" id="GO:0008540">
    <property type="term" value="C:proteasome regulatory particle, base subcomplex"/>
    <property type="evidence" value="ECO:0007669"/>
    <property type="project" value="TreeGrafter"/>
</dbReference>
<name>A0A3N4L7Z6_9PEZI</name>
<proteinExistence type="predicted"/>
<dbReference type="InterPro" id="IPR001810">
    <property type="entry name" value="F-box_dom"/>
</dbReference>
<dbReference type="PANTHER" id="PTHR10223:SF2">
    <property type="entry name" value="F-BOX AND WD DOMAIN PROTEIN (AFU_ORTHOLOGUE AFUA_6G11400)"/>
    <property type="match status" value="1"/>
</dbReference>
<dbReference type="GO" id="GO:0043161">
    <property type="term" value="P:proteasome-mediated ubiquitin-dependent protein catabolic process"/>
    <property type="evidence" value="ECO:0007669"/>
    <property type="project" value="TreeGrafter"/>
</dbReference>
<organism evidence="3 4">
    <name type="scientific">Morchella conica CCBAS932</name>
    <dbReference type="NCBI Taxonomy" id="1392247"/>
    <lineage>
        <taxon>Eukaryota</taxon>
        <taxon>Fungi</taxon>
        <taxon>Dikarya</taxon>
        <taxon>Ascomycota</taxon>
        <taxon>Pezizomycotina</taxon>
        <taxon>Pezizomycetes</taxon>
        <taxon>Pezizales</taxon>
        <taxon>Morchellaceae</taxon>
        <taxon>Morchella</taxon>
    </lineage>
</organism>
<dbReference type="InterPro" id="IPR027040">
    <property type="entry name" value="PSMD4"/>
</dbReference>
<dbReference type="PROSITE" id="PS50181">
    <property type="entry name" value="FBOX"/>
    <property type="match status" value="1"/>
</dbReference>
<feature type="region of interest" description="Disordered" evidence="1">
    <location>
        <begin position="1013"/>
        <end position="1091"/>
    </location>
</feature>
<dbReference type="PANTHER" id="PTHR10223">
    <property type="entry name" value="26S PROTEASOME NON-ATPASE REGULATORY SUBUNIT 4"/>
    <property type="match status" value="1"/>
</dbReference>
<dbReference type="InterPro" id="IPR036047">
    <property type="entry name" value="F-box-like_dom_sf"/>
</dbReference>
<dbReference type="EMBL" id="ML119105">
    <property type="protein sequence ID" value="RPB17589.1"/>
    <property type="molecule type" value="Genomic_DNA"/>
</dbReference>
<dbReference type="GO" id="GO:0031593">
    <property type="term" value="F:polyubiquitin modification-dependent protein binding"/>
    <property type="evidence" value="ECO:0007669"/>
    <property type="project" value="TreeGrafter"/>
</dbReference>
<feature type="region of interest" description="Disordered" evidence="1">
    <location>
        <begin position="843"/>
        <end position="867"/>
    </location>
</feature>
<dbReference type="SUPFAM" id="SSF50978">
    <property type="entry name" value="WD40 repeat-like"/>
    <property type="match status" value="1"/>
</dbReference>
<feature type="region of interest" description="Disordered" evidence="1">
    <location>
        <begin position="51"/>
        <end position="92"/>
    </location>
</feature>
<dbReference type="Proteomes" id="UP000277580">
    <property type="component" value="Unassembled WGS sequence"/>
</dbReference>
<feature type="region of interest" description="Disordered" evidence="1">
    <location>
        <begin position="926"/>
        <end position="971"/>
    </location>
</feature>
<feature type="compositionally biased region" description="Basic and acidic residues" evidence="1">
    <location>
        <begin position="81"/>
        <end position="92"/>
    </location>
</feature>
<dbReference type="InterPro" id="IPR003903">
    <property type="entry name" value="UIM_dom"/>
</dbReference>
<dbReference type="GO" id="GO:0005829">
    <property type="term" value="C:cytosol"/>
    <property type="evidence" value="ECO:0007669"/>
    <property type="project" value="TreeGrafter"/>
</dbReference>
<dbReference type="SMART" id="SM00256">
    <property type="entry name" value="FBOX"/>
    <property type="match status" value="1"/>
</dbReference>
<dbReference type="STRING" id="1392247.A0A3N4L7Z6"/>
<evidence type="ECO:0000313" key="4">
    <source>
        <dbReference type="Proteomes" id="UP000277580"/>
    </source>
</evidence>
<keyword evidence="4" id="KW-1185">Reference proteome</keyword>
<dbReference type="GO" id="GO:0005634">
    <property type="term" value="C:nucleus"/>
    <property type="evidence" value="ECO:0007669"/>
    <property type="project" value="TreeGrafter"/>
</dbReference>
<dbReference type="SMART" id="SM00726">
    <property type="entry name" value="UIM"/>
    <property type="match status" value="3"/>
</dbReference>
<feature type="compositionally biased region" description="Basic and acidic residues" evidence="1">
    <location>
        <begin position="1057"/>
        <end position="1069"/>
    </location>
</feature>
<accession>A0A3N4L7Z6</accession>
<evidence type="ECO:0000259" key="2">
    <source>
        <dbReference type="PROSITE" id="PS50181"/>
    </source>
</evidence>
<dbReference type="InterPro" id="IPR036322">
    <property type="entry name" value="WD40_repeat_dom_sf"/>
</dbReference>
<dbReference type="InParanoid" id="A0A3N4L7Z6"/>
<dbReference type="Pfam" id="PF12937">
    <property type="entry name" value="F-box-like"/>
    <property type="match status" value="1"/>
</dbReference>
<gene>
    <name evidence="3" type="ORF">P167DRAFT_601407</name>
</gene>
<sequence>MHPDIINGSSDTAIIQPTSVIHNQTAQHGFPVSVSTEHPIRVDPQAVVGSGGVIDDAASGEGFPERTSRLNAPEGSSVEGLPRDDGGSEYPSKKDAIRKYEEMGVFPTTETAFRIKKTNWDGRRDSPISKFPNEILIHALSFLDPQTLLTAALISRRFYSLVTSPDAWRSAFSRYFPSIIFDKSSSDIYESPALSSSQDRRHFTRLSASDNGINSWRREYILRTRLLRSLSKGKASLATSASSPTNQNSHGSIIITYPAAAWSVSHITASFTPRGVRLLHASVHTPGVVSASDPTIGRIERPPIAEASLRTQERPDLHQPLLGLYGFEVATDMGTSGVMDLSEDIGWIYGENVPDGKVYIHPYTSPYIAASPPGLYIRPEHEKIDGFRPAVTALWIAKRRSGGVLETTQGRAGVVVGNSRGVVSIYGLSFGKENGLTRAKKFVVSPGIPIVSIKVDDDYSIKRMKQKNFWIAVVNALGEVYYLKDLVDIWKIIPQTARTTTVLCNSTFPMPIMSPTKDQQAEWGKERNERLMKMSYGEIKEIWEGWGMDWFIEVDWPDQSVVLGKKQSMERRPRPQDDVTESVLYRYHLAPRTSRSGAKSDFVHGLLVISPTEEIDASENSLFGGYVEDSAEKIINKIKMGSSSNSTADITDRWIATQLELGGKGFHIITATAMDNSNLALLSDREEPGTDADVPGGNARLFAVGTSMGSIFLWNIRSPVLPDVAGVGVYGPLRVIHTDSPQIASLALSSLYLVHGGTDGLVQAWDPLGSTLSRIRDIHSRFTLRARRRLAQADAGVQDEFGIGDNQFAARCIILDPDATSLRGAVALGTHIRYWSFSSPAVEGERKRRKQGTRSRAGGAPSRGNGAIKAVIESETKHLLRQKERERKEKEDLKNRYGIASGRAALSEEEMVEYATMISRETFERENGSAPIGLGESVTSSRTVTPDAAPSVSSYSTADEYKTPTEDGHEDVDMDLAEALRLSLLENNPEGSGSSKPKDGVWEDADYLYSDFGSSTNRSTSHYSPYPYSGASSSSSRPENSNSTRLHSSLMSTSKSRGWERLPLDKIDGRPIVGKGKGKYQSNDKEEEDFENEIEMAIRLSLMEEEERKEIMEALAEDDDNDFGKGKGKGKA</sequence>
<dbReference type="AlphaFoldDB" id="A0A3N4L7Z6"/>
<dbReference type="Gene3D" id="1.20.1280.50">
    <property type="match status" value="1"/>
</dbReference>
<dbReference type="SUPFAM" id="SSF81383">
    <property type="entry name" value="F-box domain"/>
    <property type="match status" value="1"/>
</dbReference>
<evidence type="ECO:0000313" key="3">
    <source>
        <dbReference type="EMBL" id="RPB17589.1"/>
    </source>
</evidence>
<feature type="compositionally biased region" description="Polar residues" evidence="1">
    <location>
        <begin position="1044"/>
        <end position="1056"/>
    </location>
</feature>
<dbReference type="OrthoDB" id="2095648at2759"/>
<reference evidence="3 4" key="1">
    <citation type="journal article" date="2018" name="Nat. Ecol. Evol.">
        <title>Pezizomycetes genomes reveal the molecular basis of ectomycorrhizal truffle lifestyle.</title>
        <authorList>
            <person name="Murat C."/>
            <person name="Payen T."/>
            <person name="Noel B."/>
            <person name="Kuo A."/>
            <person name="Morin E."/>
            <person name="Chen J."/>
            <person name="Kohler A."/>
            <person name="Krizsan K."/>
            <person name="Balestrini R."/>
            <person name="Da Silva C."/>
            <person name="Montanini B."/>
            <person name="Hainaut M."/>
            <person name="Levati E."/>
            <person name="Barry K.W."/>
            <person name="Belfiori B."/>
            <person name="Cichocki N."/>
            <person name="Clum A."/>
            <person name="Dockter R.B."/>
            <person name="Fauchery L."/>
            <person name="Guy J."/>
            <person name="Iotti M."/>
            <person name="Le Tacon F."/>
            <person name="Lindquist E.A."/>
            <person name="Lipzen A."/>
            <person name="Malagnac F."/>
            <person name="Mello A."/>
            <person name="Molinier V."/>
            <person name="Miyauchi S."/>
            <person name="Poulain J."/>
            <person name="Riccioni C."/>
            <person name="Rubini A."/>
            <person name="Sitrit Y."/>
            <person name="Splivallo R."/>
            <person name="Traeger S."/>
            <person name="Wang M."/>
            <person name="Zifcakova L."/>
            <person name="Wipf D."/>
            <person name="Zambonelli A."/>
            <person name="Paolocci F."/>
            <person name="Nowrousian M."/>
            <person name="Ottonello S."/>
            <person name="Baldrian P."/>
            <person name="Spatafora J.W."/>
            <person name="Henrissat B."/>
            <person name="Nagy L.G."/>
            <person name="Aury J.M."/>
            <person name="Wincker P."/>
            <person name="Grigoriev I.V."/>
            <person name="Bonfante P."/>
            <person name="Martin F.M."/>
        </authorList>
    </citation>
    <scope>NUCLEOTIDE SEQUENCE [LARGE SCALE GENOMIC DNA]</scope>
    <source>
        <strain evidence="3 4">CCBAS932</strain>
    </source>
</reference>
<protein>
    <recommendedName>
        <fullName evidence="2">F-box domain-containing protein</fullName>
    </recommendedName>
</protein>
<feature type="domain" description="F-box" evidence="2">
    <location>
        <begin position="125"/>
        <end position="171"/>
    </location>
</feature>
<dbReference type="PROSITE" id="PS50330">
    <property type="entry name" value="UIM"/>
    <property type="match status" value="2"/>
</dbReference>
<feature type="compositionally biased region" description="Low complexity" evidence="1">
    <location>
        <begin position="1021"/>
        <end position="1043"/>
    </location>
</feature>
<evidence type="ECO:0000256" key="1">
    <source>
        <dbReference type="SAM" id="MobiDB-lite"/>
    </source>
</evidence>